<reference evidence="2 3" key="1">
    <citation type="submission" date="2016-11" db="EMBL/GenBank/DDBJ databases">
        <authorList>
            <person name="Jaros S."/>
            <person name="Januszkiewicz K."/>
            <person name="Wedrychowicz H."/>
        </authorList>
    </citation>
    <scope>NUCLEOTIDE SEQUENCE [LARGE SCALE GENOMIC DNA]</scope>
    <source>
        <strain evidence="2 3">BPI-34</strain>
    </source>
</reference>
<organism evidence="2 3">
    <name type="scientific">Xylanibacter ruminicola</name>
    <name type="common">Prevotella ruminicola</name>
    <dbReference type="NCBI Taxonomy" id="839"/>
    <lineage>
        <taxon>Bacteria</taxon>
        <taxon>Pseudomonadati</taxon>
        <taxon>Bacteroidota</taxon>
        <taxon>Bacteroidia</taxon>
        <taxon>Bacteroidales</taxon>
        <taxon>Prevotellaceae</taxon>
        <taxon>Xylanibacter</taxon>
    </lineage>
</organism>
<sequence length="64" mass="6965">MARGSIKTKKLSKTINFENNCCIFAAVIGSPDVEINRESGENPEQNPAERHLPVAFPAAVSRPL</sequence>
<dbReference type="EMBL" id="FRCJ01000003">
    <property type="protein sequence ID" value="SHM32902.1"/>
    <property type="molecule type" value="Genomic_DNA"/>
</dbReference>
<dbReference type="Proteomes" id="UP000184280">
    <property type="component" value="Unassembled WGS sequence"/>
</dbReference>
<name>A0A1M7HWK5_XYLRU</name>
<proteinExistence type="predicted"/>
<gene>
    <name evidence="2" type="ORF">SAMN04488494_1705</name>
</gene>
<dbReference type="AlphaFoldDB" id="A0A1M7HWK5"/>
<evidence type="ECO:0000313" key="2">
    <source>
        <dbReference type="EMBL" id="SHM32902.1"/>
    </source>
</evidence>
<protein>
    <submittedName>
        <fullName evidence="2">Uncharacterized protein</fullName>
    </submittedName>
</protein>
<feature type="region of interest" description="Disordered" evidence="1">
    <location>
        <begin position="35"/>
        <end position="64"/>
    </location>
</feature>
<evidence type="ECO:0000256" key="1">
    <source>
        <dbReference type="SAM" id="MobiDB-lite"/>
    </source>
</evidence>
<accession>A0A1M7HWK5</accession>
<evidence type="ECO:0000313" key="3">
    <source>
        <dbReference type="Proteomes" id="UP000184280"/>
    </source>
</evidence>